<dbReference type="InterPro" id="IPR007275">
    <property type="entry name" value="YTH_domain"/>
</dbReference>
<dbReference type="SUPFAM" id="SSF54928">
    <property type="entry name" value="RNA-binding domain, RBD"/>
    <property type="match status" value="1"/>
</dbReference>
<dbReference type="EMBL" id="JARIHO010000007">
    <property type="protein sequence ID" value="KAJ7358230.1"/>
    <property type="molecule type" value="Genomic_DNA"/>
</dbReference>
<dbReference type="PROSITE" id="PS50882">
    <property type="entry name" value="YTH"/>
    <property type="match status" value="1"/>
</dbReference>
<feature type="compositionally biased region" description="Basic and acidic residues" evidence="2">
    <location>
        <begin position="241"/>
        <end position="261"/>
    </location>
</feature>
<dbReference type="GO" id="GO:0000398">
    <property type="term" value="P:mRNA splicing, via spliceosome"/>
    <property type="evidence" value="ECO:0007669"/>
    <property type="project" value="TreeGrafter"/>
</dbReference>
<feature type="region of interest" description="Disordered" evidence="2">
    <location>
        <begin position="368"/>
        <end position="391"/>
    </location>
</feature>
<feature type="region of interest" description="Disordered" evidence="2">
    <location>
        <begin position="40"/>
        <end position="123"/>
    </location>
</feature>
<proteinExistence type="predicted"/>
<feature type="compositionally biased region" description="Basic and acidic residues" evidence="2">
    <location>
        <begin position="78"/>
        <end position="114"/>
    </location>
</feature>
<feature type="region of interest" description="Disordered" evidence="2">
    <location>
        <begin position="241"/>
        <end position="282"/>
    </location>
</feature>
<keyword evidence="6" id="KW-1185">Reference proteome</keyword>
<feature type="compositionally biased region" description="Polar residues" evidence="2">
    <location>
        <begin position="57"/>
        <end position="67"/>
    </location>
</feature>
<gene>
    <name evidence="5" type="ORF">DFH08DRAFT_770140</name>
</gene>
<dbReference type="Pfam" id="PF04146">
    <property type="entry name" value="YTH"/>
    <property type="match status" value="1"/>
</dbReference>
<dbReference type="GO" id="GO:0000381">
    <property type="term" value="P:regulation of alternative mRNA splicing, via spliceosome"/>
    <property type="evidence" value="ECO:0007669"/>
    <property type="project" value="TreeGrafter"/>
</dbReference>
<evidence type="ECO:0000256" key="2">
    <source>
        <dbReference type="SAM" id="MobiDB-lite"/>
    </source>
</evidence>
<dbReference type="GO" id="GO:1990247">
    <property type="term" value="F:N6-methyladenosine-containing RNA reader activity"/>
    <property type="evidence" value="ECO:0007669"/>
    <property type="project" value="TreeGrafter"/>
</dbReference>
<dbReference type="Proteomes" id="UP001218218">
    <property type="component" value="Unassembled WGS sequence"/>
</dbReference>
<dbReference type="GO" id="GO:0005654">
    <property type="term" value="C:nucleoplasm"/>
    <property type="evidence" value="ECO:0007669"/>
    <property type="project" value="TreeGrafter"/>
</dbReference>
<dbReference type="InterPro" id="IPR045168">
    <property type="entry name" value="YTH_prot"/>
</dbReference>
<evidence type="ECO:0000259" key="3">
    <source>
        <dbReference type="PROSITE" id="PS50102"/>
    </source>
</evidence>
<dbReference type="Pfam" id="PF25701">
    <property type="entry name" value="RRM_YTH1"/>
    <property type="match status" value="1"/>
</dbReference>
<reference evidence="5" key="1">
    <citation type="submission" date="2023-03" db="EMBL/GenBank/DDBJ databases">
        <title>Massive genome expansion in bonnet fungi (Mycena s.s.) driven by repeated elements and novel gene families across ecological guilds.</title>
        <authorList>
            <consortium name="Lawrence Berkeley National Laboratory"/>
            <person name="Harder C.B."/>
            <person name="Miyauchi S."/>
            <person name="Viragh M."/>
            <person name="Kuo A."/>
            <person name="Thoen E."/>
            <person name="Andreopoulos B."/>
            <person name="Lu D."/>
            <person name="Skrede I."/>
            <person name="Drula E."/>
            <person name="Henrissat B."/>
            <person name="Morin E."/>
            <person name="Kohler A."/>
            <person name="Barry K."/>
            <person name="LaButti K."/>
            <person name="Morin E."/>
            <person name="Salamov A."/>
            <person name="Lipzen A."/>
            <person name="Mereny Z."/>
            <person name="Hegedus B."/>
            <person name="Baldrian P."/>
            <person name="Stursova M."/>
            <person name="Weitz H."/>
            <person name="Taylor A."/>
            <person name="Grigoriev I.V."/>
            <person name="Nagy L.G."/>
            <person name="Martin F."/>
            <person name="Kauserud H."/>
        </authorList>
    </citation>
    <scope>NUCLEOTIDE SEQUENCE</scope>
    <source>
        <strain evidence="5">CBHHK002</strain>
    </source>
</reference>
<dbReference type="SMART" id="SM00360">
    <property type="entry name" value="RRM"/>
    <property type="match status" value="1"/>
</dbReference>
<feature type="compositionally biased region" description="Low complexity" evidence="2">
    <location>
        <begin position="269"/>
        <end position="282"/>
    </location>
</feature>
<feature type="domain" description="RRM" evidence="3">
    <location>
        <begin position="130"/>
        <end position="210"/>
    </location>
</feature>
<evidence type="ECO:0000313" key="6">
    <source>
        <dbReference type="Proteomes" id="UP001218218"/>
    </source>
</evidence>
<dbReference type="InterPro" id="IPR012677">
    <property type="entry name" value="Nucleotide-bd_a/b_plait_sf"/>
</dbReference>
<accession>A0AAD7AGN7</accession>
<evidence type="ECO:0000259" key="4">
    <source>
        <dbReference type="PROSITE" id="PS50882"/>
    </source>
</evidence>
<feature type="domain" description="YTH" evidence="4">
    <location>
        <begin position="290"/>
        <end position="517"/>
    </location>
</feature>
<dbReference type="InterPro" id="IPR000504">
    <property type="entry name" value="RRM_dom"/>
</dbReference>
<name>A0AAD7AGN7_9AGAR</name>
<comment type="caution">
    <text evidence="5">The sequence shown here is derived from an EMBL/GenBank/DDBJ whole genome shotgun (WGS) entry which is preliminary data.</text>
</comment>
<dbReference type="PROSITE" id="PS50102">
    <property type="entry name" value="RRM"/>
    <property type="match status" value="1"/>
</dbReference>
<protein>
    <submittedName>
        <fullName evidence="5">YT521-B-like domain-containing protein</fullName>
    </submittedName>
</protein>
<dbReference type="InterPro" id="IPR035979">
    <property type="entry name" value="RBD_domain_sf"/>
</dbReference>
<keyword evidence="1" id="KW-0694">RNA-binding</keyword>
<organism evidence="5 6">
    <name type="scientific">Mycena albidolilacea</name>
    <dbReference type="NCBI Taxonomy" id="1033008"/>
    <lineage>
        <taxon>Eukaryota</taxon>
        <taxon>Fungi</taxon>
        <taxon>Dikarya</taxon>
        <taxon>Basidiomycota</taxon>
        <taxon>Agaricomycotina</taxon>
        <taxon>Agaricomycetes</taxon>
        <taxon>Agaricomycetidae</taxon>
        <taxon>Agaricales</taxon>
        <taxon>Marasmiineae</taxon>
        <taxon>Mycenaceae</taxon>
        <taxon>Mycena</taxon>
    </lineage>
</organism>
<dbReference type="CDD" id="cd21134">
    <property type="entry name" value="YTH"/>
    <property type="match status" value="1"/>
</dbReference>
<dbReference type="Gene3D" id="3.10.590.10">
    <property type="entry name" value="ph1033 like domains"/>
    <property type="match status" value="2"/>
</dbReference>
<evidence type="ECO:0000256" key="1">
    <source>
        <dbReference type="PROSITE-ProRule" id="PRU00176"/>
    </source>
</evidence>
<dbReference type="Gene3D" id="3.30.70.330">
    <property type="match status" value="1"/>
</dbReference>
<dbReference type="PANTHER" id="PTHR12357">
    <property type="entry name" value="YTH YT521-B HOMOLOGY DOMAIN-CONTAINING"/>
    <property type="match status" value="1"/>
</dbReference>
<evidence type="ECO:0000313" key="5">
    <source>
        <dbReference type="EMBL" id="KAJ7358230.1"/>
    </source>
</evidence>
<dbReference type="InterPro" id="IPR057720">
    <property type="entry name" value="RRM_YTH1"/>
</dbReference>
<sequence length="532" mass="58409">MSAVDPYLSPHFFPGHRWPAPLLPHHYGAYGVQHPSVSQPAQYSYPAHPFHAPREPSSASPITSTSVGAPVLSAGSSRGERRTGGAHGKVREYDPNKDRDKGKDKSKDIDRAQPLERQSYHPTPVSRSDWVMWVGNVPRDALHDEMWRFFTEGASSVAEGHGVLSIFLIDRSACAFVNYSSSAALSAAIARFDGMPLRPGRALKCRIRHGDDDLRAGVGGQHRVGMHEHWMKDRRREWVEAESGAHSKSERDTDKDKDASKLEASGSASTASEHGSMSTSSSTLARHFPQRFFILKSLTREDLDLSVRTGVWATQRHNESVLDRAFRTAADVVLIFSVNKSGEFYGWARMEGPVGQGKAAAWAPRGDRAAPAPTAETHTHTHRPPAGSARAVQSAPVLLATRSSARWSVLRVPKPKRSLDPMVLRVLEHPLAALLGTETEEMGAPAETRTRDRGGRQEGMGESRGQNFALHWMCTVSLPFTRTQSLRNPWNHDRQVKVARDGTEIEPAVGHALIEQWSGSGAEGMLQGLKLG</sequence>
<dbReference type="AlphaFoldDB" id="A0AAD7AGN7"/>
<dbReference type="PANTHER" id="PTHR12357:SF3">
    <property type="entry name" value="YTH DOMAIN-CONTAINING PROTEIN 1"/>
    <property type="match status" value="1"/>
</dbReference>
<feature type="compositionally biased region" description="Basic and acidic residues" evidence="2">
    <location>
        <begin position="448"/>
        <end position="461"/>
    </location>
</feature>
<dbReference type="GO" id="GO:0003729">
    <property type="term" value="F:mRNA binding"/>
    <property type="evidence" value="ECO:0007669"/>
    <property type="project" value="TreeGrafter"/>
</dbReference>
<feature type="region of interest" description="Disordered" evidence="2">
    <location>
        <begin position="440"/>
        <end position="464"/>
    </location>
</feature>